<protein>
    <submittedName>
        <fullName evidence="2">Uncharacterized protein</fullName>
    </submittedName>
</protein>
<dbReference type="Proteomes" id="UP000031599">
    <property type="component" value="Unassembled WGS sequence"/>
</dbReference>
<dbReference type="PROSITE" id="PS51257">
    <property type="entry name" value="PROKAR_LIPOPROTEIN"/>
    <property type="match status" value="1"/>
</dbReference>
<dbReference type="EMBL" id="JMCC02000010">
    <property type="protein sequence ID" value="KIG18498.1"/>
    <property type="molecule type" value="Genomic_DNA"/>
</dbReference>
<proteinExistence type="predicted"/>
<comment type="caution">
    <text evidence="2">The sequence shown here is derived from an EMBL/GenBank/DDBJ whole genome shotgun (WGS) entry which is preliminary data.</text>
</comment>
<organism evidence="2 3">
    <name type="scientific">Enhygromyxa salina</name>
    <dbReference type="NCBI Taxonomy" id="215803"/>
    <lineage>
        <taxon>Bacteria</taxon>
        <taxon>Pseudomonadati</taxon>
        <taxon>Myxococcota</taxon>
        <taxon>Polyangia</taxon>
        <taxon>Nannocystales</taxon>
        <taxon>Nannocystaceae</taxon>
        <taxon>Enhygromyxa</taxon>
    </lineage>
</organism>
<evidence type="ECO:0000256" key="1">
    <source>
        <dbReference type="SAM" id="MobiDB-lite"/>
    </source>
</evidence>
<reference evidence="2 3" key="1">
    <citation type="submission" date="2014-12" db="EMBL/GenBank/DDBJ databases">
        <title>Genome assembly of Enhygromyxa salina DSM 15201.</title>
        <authorList>
            <person name="Sharma G."/>
            <person name="Subramanian S."/>
        </authorList>
    </citation>
    <scope>NUCLEOTIDE SEQUENCE [LARGE SCALE GENOMIC DNA]</scope>
    <source>
        <strain evidence="2 3">DSM 15201</strain>
    </source>
</reference>
<accession>A0A0C2A508</accession>
<name>A0A0C2A508_9BACT</name>
<evidence type="ECO:0000313" key="3">
    <source>
        <dbReference type="Proteomes" id="UP000031599"/>
    </source>
</evidence>
<dbReference type="RefSeq" id="WP_205632914.1">
    <property type="nucleotide sequence ID" value="NZ_JMCC02000010.1"/>
</dbReference>
<gene>
    <name evidence="2" type="ORF">DB30_00183</name>
</gene>
<evidence type="ECO:0000313" key="2">
    <source>
        <dbReference type="EMBL" id="KIG18498.1"/>
    </source>
</evidence>
<dbReference type="AlphaFoldDB" id="A0A0C2A508"/>
<sequence>MTGYRRGGMHHAKLAPPLMLSFFMAGLLGSGGCADQRVAHVAPDIPVESPHTDEPAASEVDQAADTSEPAISCPALDFTPDPSVLVAPKLAGQPQTGACWKLPKSIQTKLRKDVRDAWSFAHDPHKLDIDFGCDRLGAVSDIHEITLQWGSGHGGTLNLARLRRTDDASGWDLLVLRNSSYYGRPEDMGTFRGQVAATDLDDALTYARAALTVEANEPPKSGSGSYSMSSGDMHTFVRLTDTRGRSRGMAWSGYMGSEDQEVWIPASLAEAALTAVVNAAALSRVDPDTDSQRFFAERFAEGLSQNYYGEFAAWWVHARLVQMAGVHGTNSLIPALGARLCPIVDEHAHGGHPRADALLAIFALIGQDPPQLPEDDEARTNEWITAWASACGVPCPQPVSG</sequence>
<feature type="region of interest" description="Disordered" evidence="1">
    <location>
        <begin position="46"/>
        <end position="65"/>
    </location>
</feature>